<organism evidence="1 2">
    <name type="scientific">Mesonia oceanica</name>
    <dbReference type="NCBI Taxonomy" id="2687242"/>
    <lineage>
        <taxon>Bacteria</taxon>
        <taxon>Pseudomonadati</taxon>
        <taxon>Bacteroidota</taxon>
        <taxon>Flavobacteriia</taxon>
        <taxon>Flavobacteriales</taxon>
        <taxon>Flavobacteriaceae</taxon>
        <taxon>Mesonia</taxon>
    </lineage>
</organism>
<name>A0AC61Y943_9FLAO</name>
<gene>
    <name evidence="1" type="primary">resA_4</name>
    <name evidence="1" type="ORF">FVB9532_01683</name>
</gene>
<sequence length="262" mass="29809">MKKLIVLIFALYGFTLLAQEKDIKKPEYVIIANNQVITKEKLGELGQQGLIKGMNKGVTEEKRNELAEKFGDKIGDREFVIIIDLLTEKEKAERQKKATLDNKKISAVKNRNNELKLNINDTASQFTVQMIDGQKINLSELKGKVVLLNYWATWCAPCLMEFAEFPEKIIEPFKDKDFVLIPIAIGESQEKVEKKMDKMKKYGVDFNVGIDPQKEIWNQYATGAIPKSFIIDQHGIINYISIGNSEGNVDKLAAEIQKLLQE</sequence>
<accession>A0AC61Y943</accession>
<comment type="caution">
    <text evidence="1">The sequence shown here is derived from an EMBL/GenBank/DDBJ whole genome shotgun (WGS) entry which is preliminary data.</text>
</comment>
<dbReference type="Proteomes" id="UP000356253">
    <property type="component" value="Unassembled WGS sequence"/>
</dbReference>
<dbReference type="EMBL" id="CABVMM010000006">
    <property type="protein sequence ID" value="VVV00413.1"/>
    <property type="molecule type" value="Genomic_DNA"/>
</dbReference>
<keyword evidence="2" id="KW-1185">Reference proteome</keyword>
<evidence type="ECO:0000313" key="2">
    <source>
        <dbReference type="Proteomes" id="UP000356253"/>
    </source>
</evidence>
<proteinExistence type="predicted"/>
<reference evidence="1" key="1">
    <citation type="submission" date="2019-09" db="EMBL/GenBank/DDBJ databases">
        <authorList>
            <person name="Rodrigo-Torres L."/>
            <person name="Arahal R. D."/>
            <person name="Lucena T."/>
        </authorList>
    </citation>
    <scope>NUCLEOTIDE SEQUENCE</scope>
    <source>
        <strain evidence="1">ISS653</strain>
    </source>
</reference>
<evidence type="ECO:0000313" key="1">
    <source>
        <dbReference type="EMBL" id="VVV00413.1"/>
    </source>
</evidence>
<protein>
    <submittedName>
        <fullName evidence="1">Thiol-disulfide oxidoreductase ResA</fullName>
    </submittedName>
</protein>